<name>A0A426XRX8_ENSVE</name>
<proteinExistence type="predicted"/>
<dbReference type="AlphaFoldDB" id="A0A426XRX8"/>
<evidence type="ECO:0000313" key="2">
    <source>
        <dbReference type="EMBL" id="RRT42191.1"/>
    </source>
</evidence>
<sequence>MTREEEARERERRGEPQTVPPTNDDTAARLSETSVAREPRDSVVDEENLTKRRLFPRGLLIVTFSSEAMRERGKHRRLLFTRARRSLGNFSSTRGEENETSPRIGRRKQGDIAFFFYRRGEATDLTESESCLLRAATAAAESSDSNDGSGEQRQ</sequence>
<accession>A0A426XRX8</accession>
<evidence type="ECO:0000313" key="3">
    <source>
        <dbReference type="Proteomes" id="UP000287651"/>
    </source>
</evidence>
<gene>
    <name evidence="2" type="ORF">B296_00044252</name>
</gene>
<dbReference type="Proteomes" id="UP000287651">
    <property type="component" value="Unassembled WGS sequence"/>
</dbReference>
<evidence type="ECO:0000256" key="1">
    <source>
        <dbReference type="SAM" id="MobiDB-lite"/>
    </source>
</evidence>
<organism evidence="2 3">
    <name type="scientific">Ensete ventricosum</name>
    <name type="common">Abyssinian banana</name>
    <name type="synonym">Musa ensete</name>
    <dbReference type="NCBI Taxonomy" id="4639"/>
    <lineage>
        <taxon>Eukaryota</taxon>
        <taxon>Viridiplantae</taxon>
        <taxon>Streptophyta</taxon>
        <taxon>Embryophyta</taxon>
        <taxon>Tracheophyta</taxon>
        <taxon>Spermatophyta</taxon>
        <taxon>Magnoliopsida</taxon>
        <taxon>Liliopsida</taxon>
        <taxon>Zingiberales</taxon>
        <taxon>Musaceae</taxon>
        <taxon>Ensete</taxon>
    </lineage>
</organism>
<dbReference type="EMBL" id="AMZH03018009">
    <property type="protein sequence ID" value="RRT42191.1"/>
    <property type="molecule type" value="Genomic_DNA"/>
</dbReference>
<reference evidence="2 3" key="1">
    <citation type="journal article" date="2014" name="Agronomy (Basel)">
        <title>A Draft Genome Sequence for Ensete ventricosum, the Drought-Tolerant Tree Against Hunger.</title>
        <authorList>
            <person name="Harrison J."/>
            <person name="Moore K.A."/>
            <person name="Paszkiewicz K."/>
            <person name="Jones T."/>
            <person name="Grant M."/>
            <person name="Ambacheew D."/>
            <person name="Muzemil S."/>
            <person name="Studholme D.J."/>
        </authorList>
    </citation>
    <scope>NUCLEOTIDE SEQUENCE [LARGE SCALE GENOMIC DNA]</scope>
</reference>
<feature type="region of interest" description="Disordered" evidence="1">
    <location>
        <begin position="1"/>
        <end position="44"/>
    </location>
</feature>
<comment type="caution">
    <text evidence="2">The sequence shown here is derived from an EMBL/GenBank/DDBJ whole genome shotgun (WGS) entry which is preliminary data.</text>
</comment>
<protein>
    <submittedName>
        <fullName evidence="2">Uncharacterized protein</fullName>
    </submittedName>
</protein>
<feature type="compositionally biased region" description="Basic and acidic residues" evidence="1">
    <location>
        <begin position="1"/>
        <end position="15"/>
    </location>
</feature>